<protein>
    <submittedName>
        <fullName evidence="2">Uncharacterized protein</fullName>
    </submittedName>
</protein>
<organism evidence="2">
    <name type="scientific">Geladintestivirus 2</name>
    <dbReference type="NCBI Taxonomy" id="3233134"/>
    <lineage>
        <taxon>Viruses</taxon>
        <taxon>Duplodnaviria</taxon>
        <taxon>Heunggongvirae</taxon>
        <taxon>Uroviricota</taxon>
        <taxon>Caudoviricetes</taxon>
        <taxon>Crassvirales</taxon>
    </lineage>
</organism>
<feature type="coiled-coil region" evidence="1">
    <location>
        <begin position="71"/>
        <end position="105"/>
    </location>
</feature>
<accession>A0AAU8MLM7</accession>
<name>A0AAU8MLM7_9CAUD</name>
<keyword evidence="1" id="KW-0175">Coiled coil</keyword>
<proteinExistence type="predicted"/>
<dbReference type="EMBL" id="PP965500">
    <property type="protein sequence ID" value="XCO00588.1"/>
    <property type="molecule type" value="Genomic_DNA"/>
</dbReference>
<evidence type="ECO:0000256" key="1">
    <source>
        <dbReference type="SAM" id="Coils"/>
    </source>
</evidence>
<reference evidence="2" key="1">
    <citation type="submission" date="2024-06" db="EMBL/GenBank/DDBJ databases">
        <title>Intestivirid acquisition increases across infancy in a wild primate population.</title>
        <authorList>
            <person name="Schneider-Creas I.A."/>
            <person name="Moya I.L."/>
            <person name="Chiou K.L."/>
            <person name="Baniel A."/>
            <person name="Azanaw Haile A."/>
            <person name="Kebede F."/>
            <person name="Abebe B."/>
            <person name="Snyder-Mackler N."/>
            <person name="Varsani A."/>
        </authorList>
    </citation>
    <scope>NUCLEOTIDE SEQUENCE</scope>
    <source>
        <strain evidence="2">Int_RNL_2018_0288_CRY</strain>
    </source>
</reference>
<evidence type="ECO:0000313" key="2">
    <source>
        <dbReference type="EMBL" id="XCO00588.1"/>
    </source>
</evidence>
<sequence length="105" mass="11988">MNTIKQQLGKVSVTVEKEYYNSSKCYDKLVIVEDLTTKCSYISRKPVPSGVQLNDRNYWIKLGGGISDNTLNNINVLMSSLSDKINQLQKEVDELKELNYLLLNK</sequence>